<comment type="caution">
    <text evidence="1">The sequence shown here is derived from an EMBL/GenBank/DDBJ whole genome shotgun (WGS) entry which is preliminary data.</text>
</comment>
<gene>
    <name evidence="1" type="ORF">MRB53_035497</name>
</gene>
<organism evidence="1 2">
    <name type="scientific">Persea americana</name>
    <name type="common">Avocado</name>
    <dbReference type="NCBI Taxonomy" id="3435"/>
    <lineage>
        <taxon>Eukaryota</taxon>
        <taxon>Viridiplantae</taxon>
        <taxon>Streptophyta</taxon>
        <taxon>Embryophyta</taxon>
        <taxon>Tracheophyta</taxon>
        <taxon>Spermatophyta</taxon>
        <taxon>Magnoliopsida</taxon>
        <taxon>Magnoliidae</taxon>
        <taxon>Laurales</taxon>
        <taxon>Lauraceae</taxon>
        <taxon>Persea</taxon>
    </lineage>
</organism>
<protein>
    <submittedName>
        <fullName evidence="1">Uncharacterized protein</fullName>
    </submittedName>
</protein>
<name>A0ACC2K4X0_PERAE</name>
<proteinExistence type="predicted"/>
<dbReference type="EMBL" id="CM056820">
    <property type="protein sequence ID" value="KAJ8616125.1"/>
    <property type="molecule type" value="Genomic_DNA"/>
</dbReference>
<keyword evidence="2" id="KW-1185">Reference proteome</keyword>
<sequence length="235" mass="26292">MPEISFHAMAGATHPRTLRLQGVLKNREVTVLIDGRSTYNFIDQSIVSSLGLPVVRETFQVMVGNRETISCSGRCLSLTLGIQNQRVQADFYVLPVAACPIVLGVQWLETLGPVEMDYKKLTMRFIHQGQPCSFQGLDKFGLEPLGDPELLHISGMGYFLQITSVPVDQSSNQAPMPSDLSSLLAQYVEVFALPTGLPPQRPHDHRIPLLADHQPVNVRPYRYPHYQKAEIERMV</sequence>
<reference evidence="1 2" key="1">
    <citation type="journal article" date="2022" name="Hortic Res">
        <title>A haplotype resolved chromosomal level avocado genome allows analysis of novel avocado genes.</title>
        <authorList>
            <person name="Nath O."/>
            <person name="Fletcher S.J."/>
            <person name="Hayward A."/>
            <person name="Shaw L.M."/>
            <person name="Masouleh A.K."/>
            <person name="Furtado A."/>
            <person name="Henry R.J."/>
            <person name="Mitter N."/>
        </authorList>
    </citation>
    <scope>NUCLEOTIDE SEQUENCE [LARGE SCALE GENOMIC DNA]</scope>
    <source>
        <strain evidence="2">cv. Hass</strain>
    </source>
</reference>
<evidence type="ECO:0000313" key="2">
    <source>
        <dbReference type="Proteomes" id="UP001234297"/>
    </source>
</evidence>
<accession>A0ACC2K4X0</accession>
<evidence type="ECO:0000313" key="1">
    <source>
        <dbReference type="EMBL" id="KAJ8616125.1"/>
    </source>
</evidence>
<dbReference type="Proteomes" id="UP001234297">
    <property type="component" value="Chromosome 12"/>
</dbReference>